<feature type="domain" description="VTT" evidence="7">
    <location>
        <begin position="30"/>
        <end position="160"/>
    </location>
</feature>
<feature type="transmembrane region" description="Helical" evidence="6">
    <location>
        <begin position="172"/>
        <end position="190"/>
    </location>
</feature>
<dbReference type="PANTHER" id="PTHR42709:SF6">
    <property type="entry name" value="UNDECAPRENYL PHOSPHATE TRANSPORTER A"/>
    <property type="match status" value="1"/>
</dbReference>
<feature type="transmembrane region" description="Helical" evidence="6">
    <location>
        <begin position="50"/>
        <end position="71"/>
    </location>
</feature>
<keyword evidence="4 6" id="KW-1133">Transmembrane helix</keyword>
<dbReference type="Proteomes" id="UP000292085">
    <property type="component" value="Unassembled WGS sequence"/>
</dbReference>
<evidence type="ECO:0000313" key="8">
    <source>
        <dbReference type="EMBL" id="RZF64363.1"/>
    </source>
</evidence>
<evidence type="ECO:0000313" key="9">
    <source>
        <dbReference type="Proteomes" id="UP000292085"/>
    </source>
</evidence>
<comment type="subcellular location">
    <subcellularLocation>
        <location evidence="1">Cell membrane</location>
        <topology evidence="1">Multi-pass membrane protein</topology>
    </subcellularLocation>
</comment>
<dbReference type="RefSeq" id="WP_130157518.1">
    <property type="nucleotide sequence ID" value="NZ_SGIS01000015.1"/>
</dbReference>
<dbReference type="InterPro" id="IPR032816">
    <property type="entry name" value="VTT_dom"/>
</dbReference>
<proteinExistence type="predicted"/>
<evidence type="ECO:0000256" key="4">
    <source>
        <dbReference type="ARBA" id="ARBA00022989"/>
    </source>
</evidence>
<feature type="transmembrane region" description="Helical" evidence="6">
    <location>
        <begin position="12"/>
        <end position="30"/>
    </location>
</feature>
<dbReference type="OrthoDB" id="9813426at2"/>
<feature type="transmembrane region" description="Helical" evidence="6">
    <location>
        <begin position="140"/>
        <end position="160"/>
    </location>
</feature>
<dbReference type="PANTHER" id="PTHR42709">
    <property type="entry name" value="ALKALINE PHOSPHATASE LIKE PROTEIN"/>
    <property type="match status" value="1"/>
</dbReference>
<dbReference type="AlphaFoldDB" id="A0A4Q6XUT9"/>
<evidence type="ECO:0000256" key="3">
    <source>
        <dbReference type="ARBA" id="ARBA00022692"/>
    </source>
</evidence>
<dbReference type="InterPro" id="IPR051311">
    <property type="entry name" value="DedA_domain"/>
</dbReference>
<dbReference type="Pfam" id="PF09335">
    <property type="entry name" value="VTT_dom"/>
    <property type="match status" value="1"/>
</dbReference>
<protein>
    <submittedName>
        <fullName evidence="8">DedA family protein</fullName>
    </submittedName>
</protein>
<evidence type="ECO:0000256" key="5">
    <source>
        <dbReference type="ARBA" id="ARBA00023136"/>
    </source>
</evidence>
<evidence type="ECO:0000259" key="7">
    <source>
        <dbReference type="Pfam" id="PF09335"/>
    </source>
</evidence>
<gene>
    <name evidence="8" type="ORF">EWE75_11460</name>
</gene>
<keyword evidence="2" id="KW-1003">Cell membrane</keyword>
<name>A0A4Q6XUT9_9SPHN</name>
<reference evidence="8 9" key="1">
    <citation type="submission" date="2019-02" db="EMBL/GenBank/DDBJ databases">
        <authorList>
            <person name="Li Y."/>
        </authorList>
    </citation>
    <scope>NUCLEOTIDE SEQUENCE [LARGE SCALE GENOMIC DNA]</scope>
    <source>
        <strain evidence="8 9">3-7</strain>
    </source>
</reference>
<evidence type="ECO:0000256" key="6">
    <source>
        <dbReference type="SAM" id="Phobius"/>
    </source>
</evidence>
<keyword evidence="5 6" id="KW-0472">Membrane</keyword>
<dbReference type="EMBL" id="SGIS01000015">
    <property type="protein sequence ID" value="RZF64363.1"/>
    <property type="molecule type" value="Genomic_DNA"/>
</dbReference>
<comment type="caution">
    <text evidence="8">The sequence shown here is derived from an EMBL/GenBank/DDBJ whole genome shotgun (WGS) entry which is preliminary data.</text>
</comment>
<keyword evidence="3 6" id="KW-0812">Transmembrane</keyword>
<keyword evidence="9" id="KW-1185">Reference proteome</keyword>
<accession>A0A4Q6XUT9</accession>
<organism evidence="8 9">
    <name type="scientific">Sphingomonas populi</name>
    <dbReference type="NCBI Taxonomy" id="2484750"/>
    <lineage>
        <taxon>Bacteria</taxon>
        <taxon>Pseudomonadati</taxon>
        <taxon>Pseudomonadota</taxon>
        <taxon>Alphaproteobacteria</taxon>
        <taxon>Sphingomonadales</taxon>
        <taxon>Sphingomonadaceae</taxon>
        <taxon>Sphingomonas</taxon>
    </lineage>
</organism>
<evidence type="ECO:0000256" key="2">
    <source>
        <dbReference type="ARBA" id="ARBA00022475"/>
    </source>
</evidence>
<evidence type="ECO:0000256" key="1">
    <source>
        <dbReference type="ARBA" id="ARBA00004651"/>
    </source>
</evidence>
<sequence length="200" mass="22521">MTDLIVQLIARSGYLGIFLLMALENIFPPIPSEVIMGLGGIAVAHGKMAMVPLIVAGTLGTTAGNYAWYALGRRFGVAPLKPVVARWGRWLTIEWHDVERLHAFFQRHGEWVVFVFRFMPAFRTIVSLPAGMARMKHWKFCLWTTAGAAIWNTLLAWSGWYLGARFRMLEAWFGPASVAIMVAVAVVYAWRVVTWKPRGK</sequence>
<dbReference type="GO" id="GO:0005886">
    <property type="term" value="C:plasma membrane"/>
    <property type="evidence" value="ECO:0007669"/>
    <property type="project" value="UniProtKB-SubCell"/>
</dbReference>